<dbReference type="PANTHER" id="PTHR13582:SF0">
    <property type="entry name" value="M-PHASE PHOSPHOPROTEIN 6"/>
    <property type="match status" value="1"/>
</dbReference>
<proteinExistence type="inferred from homology"/>
<comment type="function">
    <text evidence="9">Mediates the uptake of pyruvate into mitochondria.</text>
</comment>
<feature type="coiled-coil region" evidence="10">
    <location>
        <begin position="100"/>
        <end position="137"/>
    </location>
</feature>
<dbReference type="STRING" id="6277.A0A498SF13"/>
<evidence type="ECO:0000313" key="12">
    <source>
        <dbReference type="EMBL" id="VBB30850.1"/>
    </source>
</evidence>
<dbReference type="OrthoDB" id="869189at2759"/>
<dbReference type="GO" id="GO:0005743">
    <property type="term" value="C:mitochondrial inner membrane"/>
    <property type="evidence" value="ECO:0007669"/>
    <property type="project" value="UniProtKB-SubCell"/>
</dbReference>
<evidence type="ECO:0000256" key="7">
    <source>
        <dbReference type="ARBA" id="ARBA00023128"/>
    </source>
</evidence>
<protein>
    <recommendedName>
        <fullName evidence="9">Mitochondrial pyruvate carrier</fullName>
    </recommendedName>
</protein>
<dbReference type="Pfam" id="PF03650">
    <property type="entry name" value="MPC"/>
    <property type="match status" value="1"/>
</dbReference>
<keyword evidence="7 9" id="KW-0496">Mitochondrion</keyword>
<keyword evidence="6" id="KW-1133">Transmembrane helix</keyword>
<keyword evidence="13" id="KW-1185">Reference proteome</keyword>
<sequence>MIIYPILPNFLKKTWDHPAGPKTVFFWGPTIKWGLVLAGLADLMRPAEKLSFFQNVALFFTGAIWTRYSFAITPINYNLASVNLFLCGTALFQLARLGYYEFMQRTRIRLEEEAKRKNEQKLQKRFLKKDEKKLSEEPEEVTERTVKSENRYDLLENLSFGRMSFKGFNPEVEKLMKYYKDIKDGNVLNEVDFDNGQDVTDYELATSVFGAKTKRDGKCQKMHEMDERNLVDEINEQPAKKRRNDGRQLLSGIQKKQHL</sequence>
<keyword evidence="10" id="KW-0175">Coiled coil</keyword>
<dbReference type="GO" id="GO:0000460">
    <property type="term" value="P:maturation of 5.8S rRNA"/>
    <property type="evidence" value="ECO:0007669"/>
    <property type="project" value="TreeGrafter"/>
</dbReference>
<reference evidence="12 13" key="1">
    <citation type="submission" date="2018-08" db="EMBL/GenBank/DDBJ databases">
        <authorList>
            <person name="Laetsch R D."/>
            <person name="Stevens L."/>
            <person name="Kumar S."/>
            <person name="Blaxter L. M."/>
        </authorList>
    </citation>
    <scope>NUCLEOTIDE SEQUENCE [LARGE SCALE GENOMIC DNA]</scope>
</reference>
<name>A0A498SF13_ACAVI</name>
<dbReference type="InterPro" id="IPR005336">
    <property type="entry name" value="MPC"/>
</dbReference>
<dbReference type="EMBL" id="UPTC01001016">
    <property type="protein sequence ID" value="VBB30850.1"/>
    <property type="molecule type" value="Genomic_DNA"/>
</dbReference>
<evidence type="ECO:0000256" key="2">
    <source>
        <dbReference type="ARBA" id="ARBA00006416"/>
    </source>
</evidence>
<keyword evidence="4" id="KW-0812">Transmembrane</keyword>
<evidence type="ECO:0000256" key="5">
    <source>
        <dbReference type="ARBA" id="ARBA00022792"/>
    </source>
</evidence>
<keyword evidence="3 9" id="KW-0813">Transport</keyword>
<evidence type="ECO:0000256" key="9">
    <source>
        <dbReference type="RuleBase" id="RU363100"/>
    </source>
</evidence>
<dbReference type="PANTHER" id="PTHR13582">
    <property type="entry name" value="M-PHASE PHOSPHOPROTEIN 6"/>
    <property type="match status" value="1"/>
</dbReference>
<organism evidence="12 13">
    <name type="scientific">Acanthocheilonema viteae</name>
    <name type="common">Filarial nematode worm</name>
    <name type="synonym">Dipetalonema viteae</name>
    <dbReference type="NCBI Taxonomy" id="6277"/>
    <lineage>
        <taxon>Eukaryota</taxon>
        <taxon>Metazoa</taxon>
        <taxon>Ecdysozoa</taxon>
        <taxon>Nematoda</taxon>
        <taxon>Chromadorea</taxon>
        <taxon>Rhabditida</taxon>
        <taxon>Spirurina</taxon>
        <taxon>Spiruromorpha</taxon>
        <taxon>Filarioidea</taxon>
        <taxon>Onchocercidae</taxon>
        <taxon>Acanthocheilonema</taxon>
    </lineage>
</organism>
<evidence type="ECO:0000256" key="10">
    <source>
        <dbReference type="SAM" id="Coils"/>
    </source>
</evidence>
<accession>A0A498SF13</accession>
<keyword evidence="8" id="KW-0472">Membrane</keyword>
<feature type="region of interest" description="Disordered" evidence="11">
    <location>
        <begin position="235"/>
        <end position="259"/>
    </location>
</feature>
<evidence type="ECO:0000256" key="8">
    <source>
        <dbReference type="ARBA" id="ARBA00023136"/>
    </source>
</evidence>
<dbReference type="InterPro" id="IPR019324">
    <property type="entry name" value="MPP6"/>
</dbReference>
<evidence type="ECO:0000256" key="11">
    <source>
        <dbReference type="SAM" id="MobiDB-lite"/>
    </source>
</evidence>
<evidence type="ECO:0000256" key="3">
    <source>
        <dbReference type="ARBA" id="ARBA00022448"/>
    </source>
</evidence>
<dbReference type="Proteomes" id="UP000276991">
    <property type="component" value="Unassembled WGS sequence"/>
</dbReference>
<comment type="similarity">
    <text evidence="2 9">Belongs to the mitochondrial pyruvate carrier (MPC) (TC 2.A.105) family.</text>
</comment>
<keyword evidence="5 9" id="KW-0999">Mitochondrion inner membrane</keyword>
<dbReference type="AlphaFoldDB" id="A0A498SF13"/>
<evidence type="ECO:0000256" key="1">
    <source>
        <dbReference type="ARBA" id="ARBA00004448"/>
    </source>
</evidence>
<comment type="subcellular location">
    <subcellularLocation>
        <location evidence="1 9">Mitochondrion inner membrane</location>
        <topology evidence="1 9">Multi-pass membrane protein</topology>
    </subcellularLocation>
</comment>
<gene>
    <name evidence="12" type="ORF">NAV_LOCUS5641</name>
</gene>
<evidence type="ECO:0000256" key="4">
    <source>
        <dbReference type="ARBA" id="ARBA00022692"/>
    </source>
</evidence>
<dbReference type="GO" id="GO:0006850">
    <property type="term" value="P:pyruvate import into mitochondria"/>
    <property type="evidence" value="ECO:0007669"/>
    <property type="project" value="InterPro"/>
</dbReference>
<evidence type="ECO:0000313" key="13">
    <source>
        <dbReference type="Proteomes" id="UP000276991"/>
    </source>
</evidence>
<evidence type="ECO:0000256" key="6">
    <source>
        <dbReference type="ARBA" id="ARBA00022989"/>
    </source>
</evidence>